<keyword evidence="2" id="KW-1185">Reference proteome</keyword>
<evidence type="ECO:0000313" key="1">
    <source>
        <dbReference type="EMBL" id="KAF7365892.1"/>
    </source>
</evidence>
<reference evidence="1" key="1">
    <citation type="submission" date="2020-05" db="EMBL/GenBank/DDBJ databases">
        <title>Mycena genomes resolve the evolution of fungal bioluminescence.</title>
        <authorList>
            <person name="Tsai I.J."/>
        </authorList>
    </citation>
    <scope>NUCLEOTIDE SEQUENCE</scope>
    <source>
        <strain evidence="1">CCC161011</strain>
    </source>
</reference>
<dbReference type="Proteomes" id="UP000620124">
    <property type="component" value="Unassembled WGS sequence"/>
</dbReference>
<gene>
    <name evidence="1" type="ORF">MVEN_00464200</name>
</gene>
<name>A0A8H7DAS5_9AGAR</name>
<dbReference type="OrthoDB" id="10593807at2759"/>
<dbReference type="EMBL" id="JACAZI010000003">
    <property type="protein sequence ID" value="KAF7365892.1"/>
    <property type="molecule type" value="Genomic_DNA"/>
</dbReference>
<comment type="caution">
    <text evidence="1">The sequence shown here is derived from an EMBL/GenBank/DDBJ whole genome shotgun (WGS) entry which is preliminary data.</text>
</comment>
<organism evidence="1 2">
    <name type="scientific">Mycena venus</name>
    <dbReference type="NCBI Taxonomy" id="2733690"/>
    <lineage>
        <taxon>Eukaryota</taxon>
        <taxon>Fungi</taxon>
        <taxon>Dikarya</taxon>
        <taxon>Basidiomycota</taxon>
        <taxon>Agaricomycotina</taxon>
        <taxon>Agaricomycetes</taxon>
        <taxon>Agaricomycetidae</taxon>
        <taxon>Agaricales</taxon>
        <taxon>Marasmiineae</taxon>
        <taxon>Mycenaceae</taxon>
        <taxon>Mycena</taxon>
    </lineage>
</organism>
<protein>
    <submittedName>
        <fullName evidence="1">Uncharacterized protein</fullName>
    </submittedName>
</protein>
<evidence type="ECO:0000313" key="2">
    <source>
        <dbReference type="Proteomes" id="UP000620124"/>
    </source>
</evidence>
<proteinExistence type="predicted"/>
<sequence>MSMAVHIPTYHIGRTKPRSTFTETRPSNVSDDSGASYCMTKSVPEFFCQPGAQVRPRIVLFHWFSLRLHHMDHSSSSILSCYSTRLLPRMHITTIVSLLTRSLFWTLVLRFAGRDAGFDGVNAIEARERLEELGLEWNPAIFQSCEWCDPVAEEAIRTFFWARAGAQRASLPT</sequence>
<accession>A0A8H7DAS5</accession>
<dbReference type="AlphaFoldDB" id="A0A8H7DAS5"/>